<reference evidence="17" key="1">
    <citation type="submission" date="2020-08" db="EMBL/GenBank/DDBJ databases">
        <authorList>
            <person name="Uke A."/>
            <person name="Chhe C."/>
            <person name="Baramee S."/>
            <person name="Kosugi A."/>
        </authorList>
    </citation>
    <scope>NUCLEOTIDE SEQUENCE</scope>
    <source>
        <strain evidence="17">DA-C8</strain>
    </source>
</reference>
<dbReference type="Proteomes" id="UP000654993">
    <property type="component" value="Unassembled WGS sequence"/>
</dbReference>
<evidence type="ECO:0000256" key="3">
    <source>
        <dbReference type="ARBA" id="ARBA00008343"/>
    </source>
</evidence>
<evidence type="ECO:0000256" key="9">
    <source>
        <dbReference type="ARBA" id="ARBA00022801"/>
    </source>
</evidence>
<feature type="region of interest" description="Disordered" evidence="15">
    <location>
        <begin position="318"/>
        <end position="365"/>
    </location>
</feature>
<dbReference type="InterPro" id="IPR011257">
    <property type="entry name" value="DNA_glycosylase"/>
</dbReference>
<dbReference type="EMBL" id="BMAQ01000009">
    <property type="protein sequence ID" value="GFR37955.1"/>
    <property type="molecule type" value="Genomic_DNA"/>
</dbReference>
<evidence type="ECO:0000256" key="13">
    <source>
        <dbReference type="ARBA" id="ARBA00023295"/>
    </source>
</evidence>
<dbReference type="GO" id="GO:0006298">
    <property type="term" value="P:mismatch repair"/>
    <property type="evidence" value="ECO:0007669"/>
    <property type="project" value="TreeGrafter"/>
</dbReference>
<dbReference type="InterPro" id="IPR029119">
    <property type="entry name" value="MutY_C"/>
</dbReference>
<dbReference type="InterPro" id="IPR000445">
    <property type="entry name" value="HhH_motif"/>
</dbReference>
<dbReference type="NCBIfam" id="TIGR01084">
    <property type="entry name" value="mutY"/>
    <property type="match status" value="1"/>
</dbReference>
<dbReference type="PANTHER" id="PTHR42944">
    <property type="entry name" value="ADENINE DNA GLYCOSYLASE"/>
    <property type="match status" value="1"/>
</dbReference>
<dbReference type="SMART" id="SM00525">
    <property type="entry name" value="FES"/>
    <property type="match status" value="1"/>
</dbReference>
<evidence type="ECO:0000256" key="12">
    <source>
        <dbReference type="ARBA" id="ARBA00023204"/>
    </source>
</evidence>
<keyword evidence="9" id="KW-0378">Hydrolase</keyword>
<dbReference type="Pfam" id="PF00633">
    <property type="entry name" value="HHH"/>
    <property type="match status" value="1"/>
</dbReference>
<evidence type="ECO:0000256" key="11">
    <source>
        <dbReference type="ARBA" id="ARBA00023014"/>
    </source>
</evidence>
<dbReference type="Pfam" id="PF14815">
    <property type="entry name" value="NUDIX_4"/>
    <property type="match status" value="1"/>
</dbReference>
<dbReference type="InterPro" id="IPR003265">
    <property type="entry name" value="HhH-GPD_domain"/>
</dbReference>
<evidence type="ECO:0000256" key="7">
    <source>
        <dbReference type="ARBA" id="ARBA00022723"/>
    </source>
</evidence>
<dbReference type="InterPro" id="IPR005760">
    <property type="entry name" value="A/G_AdeGlyc_MutY"/>
</dbReference>
<feature type="domain" description="HhH-GPD" evidence="16">
    <location>
        <begin position="41"/>
        <end position="192"/>
    </location>
</feature>
<evidence type="ECO:0000313" key="18">
    <source>
        <dbReference type="Proteomes" id="UP000654993"/>
    </source>
</evidence>
<evidence type="ECO:0000256" key="2">
    <source>
        <dbReference type="ARBA" id="ARBA00002933"/>
    </source>
</evidence>
<evidence type="ECO:0000256" key="4">
    <source>
        <dbReference type="ARBA" id="ARBA00012045"/>
    </source>
</evidence>
<keyword evidence="6" id="KW-0004">4Fe-4S</keyword>
<evidence type="ECO:0000256" key="14">
    <source>
        <dbReference type="RuleBase" id="RU365096"/>
    </source>
</evidence>
<dbReference type="Pfam" id="PF10576">
    <property type="entry name" value="EndIII_4Fe-2S"/>
    <property type="match status" value="1"/>
</dbReference>
<evidence type="ECO:0000256" key="1">
    <source>
        <dbReference type="ARBA" id="ARBA00000843"/>
    </source>
</evidence>
<dbReference type="Gene3D" id="1.10.340.30">
    <property type="entry name" value="Hypothetical protein, domain 2"/>
    <property type="match status" value="1"/>
</dbReference>
<dbReference type="GO" id="GO:0035485">
    <property type="term" value="F:adenine/guanine mispair binding"/>
    <property type="evidence" value="ECO:0007669"/>
    <property type="project" value="TreeGrafter"/>
</dbReference>
<comment type="cofactor">
    <cofactor evidence="14">
        <name>[4Fe-4S] cluster</name>
        <dbReference type="ChEBI" id="CHEBI:49883"/>
    </cofactor>
    <text evidence="14">Binds 1 [4Fe-4S] cluster.</text>
</comment>
<keyword evidence="18" id="KW-1185">Reference proteome</keyword>
<keyword evidence="8 14" id="KW-0227">DNA damage</keyword>
<dbReference type="GO" id="GO:0006284">
    <property type="term" value="P:base-excision repair"/>
    <property type="evidence" value="ECO:0007669"/>
    <property type="project" value="UniProtKB-UniRule"/>
</dbReference>
<dbReference type="CDD" id="cd00056">
    <property type="entry name" value="ENDO3c"/>
    <property type="match status" value="1"/>
</dbReference>
<evidence type="ECO:0000256" key="15">
    <source>
        <dbReference type="SAM" id="MobiDB-lite"/>
    </source>
</evidence>
<evidence type="ECO:0000313" key="17">
    <source>
        <dbReference type="EMBL" id="GFR37955.1"/>
    </source>
</evidence>
<dbReference type="PANTHER" id="PTHR42944:SF1">
    <property type="entry name" value="ADENINE DNA GLYCOSYLASE"/>
    <property type="match status" value="1"/>
</dbReference>
<feature type="compositionally biased region" description="Low complexity" evidence="15">
    <location>
        <begin position="337"/>
        <end position="360"/>
    </location>
</feature>
<sequence>MDAFKKQWFAEQLVRWYRANQRDLPWRRTKDPYHIWVSEIMLQQTRVDTVIPYYQRFLEKFPSIAALAEAPEAELLKAWEGLGYYSRVRNMQIAARTIQEAYGGKMPKTREEISKLRGIGPYTAGAILSIAFGLPEPAVDGNVLRVMSRFFLLYDDIAKASTRVKVEQMLYGIIPEDAAGEFNQGMMDLGATICTPRSPNCTACPIAGHCAANLAGAAEELPVKSKAKKPRPEERAVYIIEGTGKRQGKIMLRRRPSEGLLARMWELPHELLPFEAQEQFGLSERFYMEAEHIFSHIRWKLRVYVCGEDEIEELLGKPLEQLPGGEQDDRSQQAGTAAAAEAGAAAEAAAAYDADPSDGSPADEEASVIWVSRETWREAALPNVFIRILERYYSERGE</sequence>
<proteinExistence type="inferred from homology"/>
<evidence type="ECO:0000256" key="8">
    <source>
        <dbReference type="ARBA" id="ARBA00022763"/>
    </source>
</evidence>
<dbReference type="SUPFAM" id="SSF48150">
    <property type="entry name" value="DNA-glycosylase"/>
    <property type="match status" value="1"/>
</dbReference>
<evidence type="ECO:0000256" key="10">
    <source>
        <dbReference type="ARBA" id="ARBA00023004"/>
    </source>
</evidence>
<name>A0A916VH04_9BACL</name>
<evidence type="ECO:0000256" key="5">
    <source>
        <dbReference type="ARBA" id="ARBA00022023"/>
    </source>
</evidence>
<dbReference type="Gene3D" id="1.10.1670.10">
    <property type="entry name" value="Helix-hairpin-Helix base-excision DNA repair enzymes (C-terminal)"/>
    <property type="match status" value="1"/>
</dbReference>
<protein>
    <recommendedName>
        <fullName evidence="5 14">Adenine DNA glycosylase</fullName>
        <ecNumber evidence="4 14">3.2.2.31</ecNumber>
    </recommendedName>
</protein>
<dbReference type="EC" id="3.2.2.31" evidence="4 14"/>
<comment type="similarity">
    <text evidence="3 14">Belongs to the Nth/MutY family.</text>
</comment>
<dbReference type="InterPro" id="IPR015797">
    <property type="entry name" value="NUDIX_hydrolase-like_dom_sf"/>
</dbReference>
<evidence type="ECO:0000259" key="16">
    <source>
        <dbReference type="SMART" id="SM00478"/>
    </source>
</evidence>
<dbReference type="Gene3D" id="3.90.79.10">
    <property type="entry name" value="Nucleoside Triphosphate Pyrophosphohydrolase"/>
    <property type="match status" value="1"/>
</dbReference>
<comment type="catalytic activity">
    <reaction evidence="1 14">
        <text>Hydrolyzes free adenine bases from 7,8-dihydro-8-oxoguanine:adenine mismatched double-stranded DNA, leaving an apurinic site.</text>
        <dbReference type="EC" id="3.2.2.31"/>
    </reaction>
</comment>
<reference evidence="17" key="2">
    <citation type="journal article" date="2021" name="Data Brief">
        <title>Draft genome sequence data of the facultative, thermophilic, xylanolytic bacterium Paenibacillus sp. strain DA-C8.</title>
        <authorList>
            <person name="Chhe C."/>
            <person name="Uke A."/>
            <person name="Baramee S."/>
            <person name="Ungkulpasvich U."/>
            <person name="Tachaapaikoon C."/>
            <person name="Pason P."/>
            <person name="Waeonukul R."/>
            <person name="Ratanakhanokchai K."/>
            <person name="Kosugi A."/>
        </authorList>
    </citation>
    <scope>NUCLEOTIDE SEQUENCE</scope>
    <source>
        <strain evidence="17">DA-C8</strain>
    </source>
</reference>
<dbReference type="FunFam" id="1.10.340.30:FF:000002">
    <property type="entry name" value="Adenine DNA glycosylase"/>
    <property type="match status" value="1"/>
</dbReference>
<dbReference type="Pfam" id="PF00730">
    <property type="entry name" value="HhH-GPD"/>
    <property type="match status" value="1"/>
</dbReference>
<gene>
    <name evidence="17" type="ORF">PRECH8_12510</name>
</gene>
<accession>A0A916VH04</accession>
<dbReference type="AlphaFoldDB" id="A0A916VH04"/>
<dbReference type="CDD" id="cd03431">
    <property type="entry name" value="NUDIX_DNA_Glycosylase_C-MutY"/>
    <property type="match status" value="1"/>
</dbReference>
<evidence type="ECO:0000256" key="6">
    <source>
        <dbReference type="ARBA" id="ARBA00022485"/>
    </source>
</evidence>
<dbReference type="GO" id="GO:0051539">
    <property type="term" value="F:4 iron, 4 sulfur cluster binding"/>
    <property type="evidence" value="ECO:0007669"/>
    <property type="project" value="UniProtKB-UniRule"/>
</dbReference>
<dbReference type="SUPFAM" id="SSF55811">
    <property type="entry name" value="Nudix"/>
    <property type="match status" value="1"/>
</dbReference>
<comment type="function">
    <text evidence="2">Adenine glycosylase active on G-A mispairs. MutY also corrects error-prone DNA synthesis past GO lesions which are due to the oxidatively damaged form of guanine: 7,8-dihydro-8-oxoguanine (8-oxo-dGTP).</text>
</comment>
<dbReference type="RefSeq" id="WP_200966224.1">
    <property type="nucleotide sequence ID" value="NZ_BMAQ01000009.1"/>
</dbReference>
<organism evidence="17 18">
    <name type="scientific">Insulibacter thermoxylanivorax</name>
    <dbReference type="NCBI Taxonomy" id="2749268"/>
    <lineage>
        <taxon>Bacteria</taxon>
        <taxon>Bacillati</taxon>
        <taxon>Bacillota</taxon>
        <taxon>Bacilli</taxon>
        <taxon>Bacillales</taxon>
        <taxon>Paenibacillaceae</taxon>
        <taxon>Insulibacter</taxon>
    </lineage>
</organism>
<dbReference type="SMART" id="SM00478">
    <property type="entry name" value="ENDO3c"/>
    <property type="match status" value="1"/>
</dbReference>
<comment type="caution">
    <text evidence="17">The sequence shown here is derived from an EMBL/GenBank/DDBJ whole genome shotgun (WGS) entry which is preliminary data.</text>
</comment>
<dbReference type="GO" id="GO:0046872">
    <property type="term" value="F:metal ion binding"/>
    <property type="evidence" value="ECO:0007669"/>
    <property type="project" value="UniProtKB-UniRule"/>
</dbReference>
<dbReference type="GO" id="GO:0034039">
    <property type="term" value="F:8-oxo-7,8-dihydroguanine DNA N-glycosylase activity"/>
    <property type="evidence" value="ECO:0007669"/>
    <property type="project" value="TreeGrafter"/>
</dbReference>
<keyword evidence="7" id="KW-0479">Metal-binding</keyword>
<dbReference type="InterPro" id="IPR044298">
    <property type="entry name" value="MIG/MutY"/>
</dbReference>
<dbReference type="GO" id="GO:0000701">
    <property type="term" value="F:purine-specific mismatch base pair DNA N-glycosylase activity"/>
    <property type="evidence" value="ECO:0007669"/>
    <property type="project" value="UniProtKB-EC"/>
</dbReference>
<keyword evidence="10 14" id="KW-0408">Iron</keyword>
<keyword evidence="11" id="KW-0411">Iron-sulfur</keyword>
<keyword evidence="12" id="KW-0234">DNA repair</keyword>
<dbReference type="InterPro" id="IPR003651">
    <property type="entry name" value="Endonuclease3_FeS-loop_motif"/>
</dbReference>
<dbReference type="InterPro" id="IPR023170">
    <property type="entry name" value="HhH_base_excis_C"/>
</dbReference>
<keyword evidence="13 14" id="KW-0326">Glycosidase</keyword>
<dbReference type="GO" id="GO:0032357">
    <property type="term" value="F:oxidized purine DNA binding"/>
    <property type="evidence" value="ECO:0007669"/>
    <property type="project" value="TreeGrafter"/>
</dbReference>